<accession>A0A401GVF6</accession>
<keyword evidence="2" id="KW-0732">Signal</keyword>
<dbReference type="RefSeq" id="XP_027617121.1">
    <property type="nucleotide sequence ID" value="XM_027761320.1"/>
</dbReference>
<protein>
    <recommendedName>
        <fullName evidence="5">Carbohydrate-binding module family 19 domain-containing protein</fullName>
    </recommendedName>
</protein>
<name>A0A401GVF6_9APHY</name>
<sequence>MARLTALFVAFSAVALHVNGLPLTKRVAQVISDSTTKWEAACDTAGGGSQCNVIAVNSFSTLLAAPGPCAQQNAADTMVSLAKQLNSNEMITLAQVFAQQPRNSPSSQAVPYCQQAPNNTELNGLYQCQFQSVNEQTFVGGLAVGSAGTIPFGLSAPVSPAGSCPANPSGTIPDGQQLVDITQNPGVGSSGSGSSNATANASAAASSAASASATVAAVSSSAPVSASAPASATAGSGSCVAPSVASSVVTPVASSSAAGMMASASATASASSGNSSSSSFQQANGQAAQALNAQFASLTANSTCNAGDNACISSGFAQCVNGQYVNLGCASGLQCFALPLVNKQGTSIACTTQADALARIQATGAQGGVTGN</sequence>
<dbReference type="AlphaFoldDB" id="A0A401GVF6"/>
<feature type="compositionally biased region" description="Low complexity" evidence="1">
    <location>
        <begin position="184"/>
        <end position="198"/>
    </location>
</feature>
<feature type="chain" id="PRO_5019354629" description="Carbohydrate-binding module family 19 domain-containing protein" evidence="2">
    <location>
        <begin position="21"/>
        <end position="372"/>
    </location>
</feature>
<proteinExistence type="predicted"/>
<evidence type="ECO:0000256" key="2">
    <source>
        <dbReference type="SAM" id="SignalP"/>
    </source>
</evidence>
<keyword evidence="4" id="KW-1185">Reference proteome</keyword>
<evidence type="ECO:0000256" key="1">
    <source>
        <dbReference type="SAM" id="MobiDB-lite"/>
    </source>
</evidence>
<organism evidence="3 4">
    <name type="scientific">Sparassis crispa</name>
    <dbReference type="NCBI Taxonomy" id="139825"/>
    <lineage>
        <taxon>Eukaryota</taxon>
        <taxon>Fungi</taxon>
        <taxon>Dikarya</taxon>
        <taxon>Basidiomycota</taxon>
        <taxon>Agaricomycotina</taxon>
        <taxon>Agaricomycetes</taxon>
        <taxon>Polyporales</taxon>
        <taxon>Sparassidaceae</taxon>
        <taxon>Sparassis</taxon>
    </lineage>
</organism>
<dbReference type="Proteomes" id="UP000287166">
    <property type="component" value="Unassembled WGS sequence"/>
</dbReference>
<evidence type="ECO:0000313" key="4">
    <source>
        <dbReference type="Proteomes" id="UP000287166"/>
    </source>
</evidence>
<evidence type="ECO:0008006" key="5">
    <source>
        <dbReference type="Google" id="ProtNLM"/>
    </source>
</evidence>
<dbReference type="OrthoDB" id="2362516at2759"/>
<dbReference type="EMBL" id="BFAD01000009">
    <property type="protein sequence ID" value="GBE86208.1"/>
    <property type="molecule type" value="Genomic_DNA"/>
</dbReference>
<gene>
    <name evidence="3" type="ORF">SCP_0900870</name>
</gene>
<reference evidence="3 4" key="1">
    <citation type="journal article" date="2018" name="Sci. Rep.">
        <title>Genome sequence of the cauliflower mushroom Sparassis crispa (Hanabiratake) and its association with beneficial usage.</title>
        <authorList>
            <person name="Kiyama R."/>
            <person name="Furutani Y."/>
            <person name="Kawaguchi K."/>
            <person name="Nakanishi T."/>
        </authorList>
    </citation>
    <scope>NUCLEOTIDE SEQUENCE [LARGE SCALE GENOMIC DNA]</scope>
</reference>
<dbReference type="InParanoid" id="A0A401GVF6"/>
<evidence type="ECO:0000313" key="3">
    <source>
        <dbReference type="EMBL" id="GBE86208.1"/>
    </source>
</evidence>
<comment type="caution">
    <text evidence="3">The sequence shown here is derived from an EMBL/GenBank/DDBJ whole genome shotgun (WGS) entry which is preliminary data.</text>
</comment>
<feature type="signal peptide" evidence="2">
    <location>
        <begin position="1"/>
        <end position="20"/>
    </location>
</feature>
<feature type="region of interest" description="Disordered" evidence="1">
    <location>
        <begin position="163"/>
        <end position="198"/>
    </location>
</feature>
<dbReference type="GeneID" id="38783125"/>